<feature type="transmembrane region" description="Helical" evidence="6">
    <location>
        <begin position="495"/>
        <end position="517"/>
    </location>
</feature>
<feature type="transmembrane region" description="Helical" evidence="6">
    <location>
        <begin position="147"/>
        <end position="166"/>
    </location>
</feature>
<dbReference type="InterPro" id="IPR020846">
    <property type="entry name" value="MFS_dom"/>
</dbReference>
<evidence type="ECO:0000256" key="5">
    <source>
        <dbReference type="SAM" id="MobiDB-lite"/>
    </source>
</evidence>
<feature type="transmembrane region" description="Helical" evidence="6">
    <location>
        <begin position="206"/>
        <end position="227"/>
    </location>
</feature>
<name>A0ABR1JMQ8_9AGAR</name>
<dbReference type="EMBL" id="JBANRG010000010">
    <property type="protein sequence ID" value="KAK7462878.1"/>
    <property type="molecule type" value="Genomic_DNA"/>
</dbReference>
<feature type="transmembrane region" description="Helical" evidence="6">
    <location>
        <begin position="321"/>
        <end position="340"/>
    </location>
</feature>
<feature type="transmembrane region" description="Helical" evidence="6">
    <location>
        <begin position="458"/>
        <end position="483"/>
    </location>
</feature>
<feature type="domain" description="Major facilitator superfamily (MFS) profile" evidence="7">
    <location>
        <begin position="80"/>
        <end position="522"/>
    </location>
</feature>
<evidence type="ECO:0000256" key="4">
    <source>
        <dbReference type="ARBA" id="ARBA00023136"/>
    </source>
</evidence>
<keyword evidence="4 6" id="KW-0472">Membrane</keyword>
<dbReference type="Proteomes" id="UP001498398">
    <property type="component" value="Unassembled WGS sequence"/>
</dbReference>
<feature type="transmembrane region" description="Helical" evidence="6">
    <location>
        <begin position="399"/>
        <end position="422"/>
    </location>
</feature>
<comment type="caution">
    <text evidence="8">The sequence shown here is derived from an EMBL/GenBank/DDBJ whole genome shotgun (WGS) entry which is preliminary data.</text>
</comment>
<feature type="transmembrane region" description="Helical" evidence="6">
    <location>
        <begin position="233"/>
        <end position="255"/>
    </location>
</feature>
<dbReference type="PANTHER" id="PTHR23502:SF60">
    <property type="entry name" value="MAJOR FACILITATOR SUPERFAMILY (MFS) PROFILE DOMAIN-CONTAINING PROTEIN-RELATED"/>
    <property type="match status" value="1"/>
</dbReference>
<feature type="transmembrane region" description="Helical" evidence="6">
    <location>
        <begin position="428"/>
        <end position="446"/>
    </location>
</feature>
<feature type="transmembrane region" description="Helical" evidence="6">
    <location>
        <begin position="360"/>
        <end position="378"/>
    </location>
</feature>
<accession>A0ABR1JMQ8</accession>
<feature type="compositionally biased region" description="Polar residues" evidence="5">
    <location>
        <begin position="44"/>
        <end position="53"/>
    </location>
</feature>
<dbReference type="Gene3D" id="1.20.1250.20">
    <property type="entry name" value="MFS general substrate transporter like domains"/>
    <property type="match status" value="1"/>
</dbReference>
<dbReference type="PROSITE" id="PS50850">
    <property type="entry name" value="MFS"/>
    <property type="match status" value="1"/>
</dbReference>
<keyword evidence="9" id="KW-1185">Reference proteome</keyword>
<sequence>MLPTPLTNEPPMNDAPSLPRNVSERSESLQDGNRRTTRDKGMTDRSQTTTLDESVQIVDWDGPDDPQNPKNWSMKRKWAATLIVSCFTLVSPIASAMISPATGNVMEDFSVTNSTLGGMITSVFVLGFAIGPLFLGPLSEIYGRSRVIQWANIWFLIWNLVCGFSQNITQLIVFRFFAGIGGSAPITIGGAVVGDTFHPEQRGRAIATYSLGPMIGPALGPVVGAWIAELADWRWVFWSTSLFDVVVQVAGVLYLQETYAPVLLERKARRLAKSMATDPEKDGKHSPTHFRTVFEGEDRSWKTIFSKALTRPFMLFAREPIIQLLGAYMSLIYGVFYLFITTMPGIFRNVYHESPGIGGLNYIALGSGMIFASFMNSRTMDKIYKYCKNRNGGVGEPEFRVPTIVPASIAFPVGMLMTGWGAQNHTHWIVVDIGIFLVGMGMILAFQCIQTYIVDVFTLYAASGIAAVGFTRSLCGFCFPLFADAMYSKLGYGKGNTIISAIAIALGCPAPWILWFYGKRIRGASKYARKS</sequence>
<evidence type="ECO:0000256" key="1">
    <source>
        <dbReference type="ARBA" id="ARBA00004141"/>
    </source>
</evidence>
<evidence type="ECO:0000256" key="6">
    <source>
        <dbReference type="SAM" id="Phobius"/>
    </source>
</evidence>
<feature type="compositionally biased region" description="Basic and acidic residues" evidence="5">
    <location>
        <begin position="22"/>
        <end position="43"/>
    </location>
</feature>
<dbReference type="PANTHER" id="PTHR23502">
    <property type="entry name" value="MAJOR FACILITATOR SUPERFAMILY"/>
    <property type="match status" value="1"/>
</dbReference>
<evidence type="ECO:0000313" key="8">
    <source>
        <dbReference type="EMBL" id="KAK7462878.1"/>
    </source>
</evidence>
<organism evidence="8 9">
    <name type="scientific">Marasmiellus scandens</name>
    <dbReference type="NCBI Taxonomy" id="2682957"/>
    <lineage>
        <taxon>Eukaryota</taxon>
        <taxon>Fungi</taxon>
        <taxon>Dikarya</taxon>
        <taxon>Basidiomycota</taxon>
        <taxon>Agaricomycotina</taxon>
        <taxon>Agaricomycetes</taxon>
        <taxon>Agaricomycetidae</taxon>
        <taxon>Agaricales</taxon>
        <taxon>Marasmiineae</taxon>
        <taxon>Omphalotaceae</taxon>
        <taxon>Marasmiellus</taxon>
    </lineage>
</organism>
<gene>
    <name evidence="8" type="ORF">VKT23_007457</name>
</gene>
<dbReference type="CDD" id="cd17323">
    <property type="entry name" value="MFS_Tpo1_MDR_like"/>
    <property type="match status" value="1"/>
</dbReference>
<comment type="subcellular location">
    <subcellularLocation>
        <location evidence="1">Membrane</location>
        <topology evidence="1">Multi-pass membrane protein</topology>
    </subcellularLocation>
</comment>
<dbReference type="InterPro" id="IPR011701">
    <property type="entry name" value="MFS"/>
</dbReference>
<feature type="region of interest" description="Disordered" evidence="5">
    <location>
        <begin position="1"/>
        <end position="53"/>
    </location>
</feature>
<keyword evidence="3 6" id="KW-1133">Transmembrane helix</keyword>
<proteinExistence type="predicted"/>
<reference evidence="8 9" key="1">
    <citation type="submission" date="2024-01" db="EMBL/GenBank/DDBJ databases">
        <title>A draft genome for the cacao thread blight pathogen Marasmiellus scandens.</title>
        <authorList>
            <person name="Baruah I.K."/>
            <person name="Leung J."/>
            <person name="Bukari Y."/>
            <person name="Amoako-Attah I."/>
            <person name="Meinhardt L.W."/>
            <person name="Bailey B.A."/>
            <person name="Cohen S.P."/>
        </authorList>
    </citation>
    <scope>NUCLEOTIDE SEQUENCE [LARGE SCALE GENOMIC DNA]</scope>
    <source>
        <strain evidence="8 9">GH-19</strain>
    </source>
</reference>
<feature type="transmembrane region" description="Helical" evidence="6">
    <location>
        <begin position="172"/>
        <end position="194"/>
    </location>
</feature>
<feature type="transmembrane region" description="Helical" evidence="6">
    <location>
        <begin position="78"/>
        <end position="98"/>
    </location>
</feature>
<feature type="transmembrane region" description="Helical" evidence="6">
    <location>
        <begin position="118"/>
        <end position="135"/>
    </location>
</feature>
<protein>
    <recommendedName>
        <fullName evidence="7">Major facilitator superfamily (MFS) profile domain-containing protein</fullName>
    </recommendedName>
</protein>
<evidence type="ECO:0000259" key="7">
    <source>
        <dbReference type="PROSITE" id="PS50850"/>
    </source>
</evidence>
<dbReference type="SUPFAM" id="SSF103473">
    <property type="entry name" value="MFS general substrate transporter"/>
    <property type="match status" value="1"/>
</dbReference>
<evidence type="ECO:0000313" key="9">
    <source>
        <dbReference type="Proteomes" id="UP001498398"/>
    </source>
</evidence>
<dbReference type="InterPro" id="IPR036259">
    <property type="entry name" value="MFS_trans_sf"/>
</dbReference>
<dbReference type="Pfam" id="PF07690">
    <property type="entry name" value="MFS_1"/>
    <property type="match status" value="1"/>
</dbReference>
<evidence type="ECO:0000256" key="2">
    <source>
        <dbReference type="ARBA" id="ARBA00022692"/>
    </source>
</evidence>
<keyword evidence="2 6" id="KW-0812">Transmembrane</keyword>
<evidence type="ECO:0000256" key="3">
    <source>
        <dbReference type="ARBA" id="ARBA00022989"/>
    </source>
</evidence>